<protein>
    <submittedName>
        <fullName evidence="6">LysR family transcriptional regulator</fullName>
    </submittedName>
</protein>
<organism evidence="6 7">
    <name type="scientific">Ralstonia soli</name>
    <dbReference type="NCBI Taxonomy" id="2953896"/>
    <lineage>
        <taxon>Bacteria</taxon>
        <taxon>Pseudomonadati</taxon>
        <taxon>Pseudomonadota</taxon>
        <taxon>Betaproteobacteria</taxon>
        <taxon>Burkholderiales</taxon>
        <taxon>Burkholderiaceae</taxon>
        <taxon>Ralstonia</taxon>
    </lineage>
</organism>
<dbReference type="InterPro" id="IPR036390">
    <property type="entry name" value="WH_DNA-bd_sf"/>
</dbReference>
<dbReference type="Pfam" id="PF03466">
    <property type="entry name" value="LysR_substrate"/>
    <property type="match status" value="1"/>
</dbReference>
<keyword evidence="2" id="KW-0805">Transcription regulation</keyword>
<sequence>MRLRTEEIEAYLRVVEFGSVSGAARGMALSKSVVSKRISDLEHSLGASLLQRSTRSVQPTEAGRHFYEQARAAMAQLIRAAESLSETSRQLCGELRILAPMSFGTLWLSPLIADFAKAHPRLHVAMELEDRQADTRHERYDVAIRVARLGDSALIARRLAVSRRIVCCSPAYAERAGLPADLDELHHHACLSYSNALPTQIWAFHGKPHQIAPRVVSPRGVFTANNGEVLRDAAVAGHGIAVLPLFIVAADLAAGRLIQALPEEEPIEDGVFAVYPRSAFTLQKIRTLVAFLQAAMSPPPWDVSNAAVKTSVPQPALMLRHG</sequence>
<keyword evidence="4" id="KW-0804">Transcription</keyword>
<name>A0ABT1AKV3_9RALS</name>
<dbReference type="PANTHER" id="PTHR30537:SF81">
    <property type="entry name" value="TRANSCRIPTIONAL REGULATOR-RELATED"/>
    <property type="match status" value="1"/>
</dbReference>
<evidence type="ECO:0000256" key="4">
    <source>
        <dbReference type="ARBA" id="ARBA00023163"/>
    </source>
</evidence>
<reference evidence="6" key="2">
    <citation type="journal article" date="2023" name="Front. Microbiol.">
        <title>Ralstonia chuxiongensis sp. nov., Ralstonia mojiangensis sp. nov., and Ralstonia soli sp. nov., isolated from tobacco fields, are three novel species in the family Burkholderiaceae.</title>
        <authorList>
            <person name="Lu C.H."/>
            <person name="Zhang Y.Y."/>
            <person name="Jiang N."/>
            <person name="Chen W."/>
            <person name="Shao X."/>
            <person name="Zhao Z.M."/>
            <person name="Lu W.L."/>
            <person name="Hu X."/>
            <person name="Xi Y.X."/>
            <person name="Zou S.Y."/>
            <person name="Wei Q.J."/>
            <person name="Lin Z.L."/>
            <person name="Gong L."/>
            <person name="Gai X.T."/>
            <person name="Zhang L.Q."/>
            <person name="Li J.Y."/>
            <person name="Jin Y."/>
            <person name="Xia Z.Y."/>
        </authorList>
    </citation>
    <scope>NUCLEOTIDE SEQUENCE</scope>
    <source>
        <strain evidence="6">21MJYT02-11</strain>
    </source>
</reference>
<dbReference type="Proteomes" id="UP001162811">
    <property type="component" value="Unassembled WGS sequence"/>
</dbReference>
<dbReference type="InterPro" id="IPR005119">
    <property type="entry name" value="LysR_subst-bd"/>
</dbReference>
<dbReference type="Gene3D" id="1.10.10.10">
    <property type="entry name" value="Winged helix-like DNA-binding domain superfamily/Winged helix DNA-binding domain"/>
    <property type="match status" value="1"/>
</dbReference>
<gene>
    <name evidence="6" type="ORF">NG900_12710</name>
</gene>
<dbReference type="Pfam" id="PF00126">
    <property type="entry name" value="HTH_1"/>
    <property type="match status" value="1"/>
</dbReference>
<evidence type="ECO:0000313" key="7">
    <source>
        <dbReference type="Proteomes" id="UP001162811"/>
    </source>
</evidence>
<dbReference type="InterPro" id="IPR058163">
    <property type="entry name" value="LysR-type_TF_proteobact-type"/>
</dbReference>
<dbReference type="InterPro" id="IPR036388">
    <property type="entry name" value="WH-like_DNA-bd_sf"/>
</dbReference>
<evidence type="ECO:0000256" key="2">
    <source>
        <dbReference type="ARBA" id="ARBA00023015"/>
    </source>
</evidence>
<feature type="domain" description="HTH lysR-type" evidence="5">
    <location>
        <begin position="1"/>
        <end position="60"/>
    </location>
</feature>
<dbReference type="InterPro" id="IPR000847">
    <property type="entry name" value="LysR_HTH_N"/>
</dbReference>
<dbReference type="PROSITE" id="PS50931">
    <property type="entry name" value="HTH_LYSR"/>
    <property type="match status" value="1"/>
</dbReference>
<evidence type="ECO:0000313" key="6">
    <source>
        <dbReference type="EMBL" id="MCO5399055.1"/>
    </source>
</evidence>
<keyword evidence="3" id="KW-0238">DNA-binding</keyword>
<dbReference type="SUPFAM" id="SSF46785">
    <property type="entry name" value="Winged helix' DNA-binding domain"/>
    <property type="match status" value="1"/>
</dbReference>
<comment type="similarity">
    <text evidence="1">Belongs to the LysR transcriptional regulatory family.</text>
</comment>
<dbReference type="SUPFAM" id="SSF53850">
    <property type="entry name" value="Periplasmic binding protein-like II"/>
    <property type="match status" value="1"/>
</dbReference>
<dbReference type="RefSeq" id="WP_252680702.1">
    <property type="nucleotide sequence ID" value="NZ_JAMXHT010000004.1"/>
</dbReference>
<comment type="caution">
    <text evidence="6">The sequence shown here is derived from an EMBL/GenBank/DDBJ whole genome shotgun (WGS) entry which is preliminary data.</text>
</comment>
<dbReference type="CDD" id="cd08422">
    <property type="entry name" value="PBP2_CrgA_like"/>
    <property type="match status" value="1"/>
</dbReference>
<dbReference type="Gene3D" id="3.40.190.290">
    <property type="match status" value="1"/>
</dbReference>
<reference evidence="6" key="1">
    <citation type="submission" date="2022-06" db="EMBL/GenBank/DDBJ databases">
        <authorList>
            <person name="Lu C.-H."/>
        </authorList>
    </citation>
    <scope>NUCLEOTIDE SEQUENCE</scope>
    <source>
        <strain evidence="6">21MJYT02-11</strain>
    </source>
</reference>
<evidence type="ECO:0000259" key="5">
    <source>
        <dbReference type="PROSITE" id="PS50931"/>
    </source>
</evidence>
<dbReference type="EMBL" id="JAMXHT010000004">
    <property type="protein sequence ID" value="MCO5399055.1"/>
    <property type="molecule type" value="Genomic_DNA"/>
</dbReference>
<keyword evidence="7" id="KW-1185">Reference proteome</keyword>
<evidence type="ECO:0000256" key="3">
    <source>
        <dbReference type="ARBA" id="ARBA00023125"/>
    </source>
</evidence>
<accession>A0ABT1AKV3</accession>
<dbReference type="PANTHER" id="PTHR30537">
    <property type="entry name" value="HTH-TYPE TRANSCRIPTIONAL REGULATOR"/>
    <property type="match status" value="1"/>
</dbReference>
<evidence type="ECO:0000256" key="1">
    <source>
        <dbReference type="ARBA" id="ARBA00009437"/>
    </source>
</evidence>
<proteinExistence type="inferred from homology"/>